<dbReference type="PANTHER" id="PTHR24256">
    <property type="entry name" value="TRYPTASE-RELATED"/>
    <property type="match status" value="1"/>
</dbReference>
<evidence type="ECO:0000256" key="3">
    <source>
        <dbReference type="ARBA" id="ARBA00023180"/>
    </source>
</evidence>
<dbReference type="InterPro" id="IPR001314">
    <property type="entry name" value="Peptidase_S1A"/>
</dbReference>
<dbReference type="InterPro" id="IPR001254">
    <property type="entry name" value="Trypsin_dom"/>
</dbReference>
<dbReference type="GO" id="GO:0006508">
    <property type="term" value="P:proteolysis"/>
    <property type="evidence" value="ECO:0007669"/>
    <property type="project" value="InterPro"/>
</dbReference>
<accession>A0A068F756</accession>
<keyword evidence="2" id="KW-1015">Disulfide bond</keyword>
<keyword evidence="1" id="KW-0732">Signal</keyword>
<dbReference type="GO" id="GO:0004252">
    <property type="term" value="F:serine-type endopeptidase activity"/>
    <property type="evidence" value="ECO:0007669"/>
    <property type="project" value="InterPro"/>
</dbReference>
<reference evidence="6" key="1">
    <citation type="journal article" date="2014" name="BMC Genomics">
        <title>Genomic insights into the serine protease gene family and expression profile analysis in the planthopper, Nilaparvata lugens.</title>
        <authorList>
            <person name="Bao Y.Y."/>
            <person name="Qin X."/>
            <person name="Yu B."/>
            <person name="Chen L.B."/>
            <person name="Wang Z.C."/>
            <person name="Zhang C.X."/>
        </authorList>
    </citation>
    <scope>NUCLEOTIDE SEQUENCE</scope>
</reference>
<evidence type="ECO:0000313" key="7">
    <source>
        <dbReference type="EMBL" id="APA33890.1"/>
    </source>
</evidence>
<feature type="domain" description="Peptidase S1" evidence="5">
    <location>
        <begin position="9"/>
        <end position="289"/>
    </location>
</feature>
<name>A0A068F756_NILLU</name>
<dbReference type="SUPFAM" id="SSF50494">
    <property type="entry name" value="Trypsin-like serine proteases"/>
    <property type="match status" value="1"/>
</dbReference>
<evidence type="ECO:0000256" key="4">
    <source>
        <dbReference type="ARBA" id="ARBA00024195"/>
    </source>
</evidence>
<reference evidence="6" key="2">
    <citation type="submission" date="2014-02" db="EMBL/GenBank/DDBJ databases">
        <authorList>
            <person name="Bao Y.-Y."/>
            <person name="Zhang C.-X."/>
        </authorList>
    </citation>
    <scope>NUCLEOTIDE SEQUENCE</scope>
</reference>
<dbReference type="EMBL" id="KJ512062">
    <property type="protein sequence ID" value="AID60285.1"/>
    <property type="molecule type" value="mRNA"/>
</dbReference>
<dbReference type="PROSITE" id="PS50240">
    <property type="entry name" value="TRYPSIN_DOM"/>
    <property type="match status" value="1"/>
</dbReference>
<evidence type="ECO:0000256" key="1">
    <source>
        <dbReference type="ARBA" id="ARBA00022729"/>
    </source>
</evidence>
<keyword evidence="3" id="KW-0325">Glycoprotein</keyword>
<dbReference type="InterPro" id="IPR018114">
    <property type="entry name" value="TRYPSIN_HIS"/>
</dbReference>
<evidence type="ECO:0000256" key="2">
    <source>
        <dbReference type="ARBA" id="ARBA00023157"/>
    </source>
</evidence>
<dbReference type="Gene3D" id="2.40.10.10">
    <property type="entry name" value="Trypsin-like serine proteases"/>
    <property type="match status" value="2"/>
</dbReference>
<dbReference type="PROSITE" id="PS00134">
    <property type="entry name" value="TRYPSIN_HIS"/>
    <property type="match status" value="1"/>
</dbReference>
<evidence type="ECO:0000313" key="6">
    <source>
        <dbReference type="EMBL" id="AID60285.1"/>
    </source>
</evidence>
<dbReference type="InterPro" id="IPR043504">
    <property type="entry name" value="Peptidase_S1_PA_chymotrypsin"/>
</dbReference>
<dbReference type="OrthoDB" id="6629601at2759"/>
<reference evidence="7" key="3">
    <citation type="journal article" date="2016" name="BMC Genomics">
        <title>Seminal fluid protein genes of the brown planthopper, Nilaparvata lugens.</title>
        <authorList>
            <person name="Yu B."/>
            <person name="Li D.T."/>
            <person name="Lu J.B."/>
            <person name="Zhang W.X."/>
            <person name="Zhang C.X."/>
        </authorList>
    </citation>
    <scope>NUCLEOTIDE SEQUENCE</scope>
    <source>
        <strain evidence="7">NlSFP_secreted_comp35953</strain>
    </source>
</reference>
<dbReference type="AlphaFoldDB" id="A0A068F756"/>
<organism evidence="6">
    <name type="scientific">Nilaparvata lugens</name>
    <name type="common">Brown planthopper</name>
    <dbReference type="NCBI Taxonomy" id="108931"/>
    <lineage>
        <taxon>Eukaryota</taxon>
        <taxon>Metazoa</taxon>
        <taxon>Ecdysozoa</taxon>
        <taxon>Arthropoda</taxon>
        <taxon>Hexapoda</taxon>
        <taxon>Insecta</taxon>
        <taxon>Pterygota</taxon>
        <taxon>Neoptera</taxon>
        <taxon>Paraneoptera</taxon>
        <taxon>Hemiptera</taxon>
        <taxon>Auchenorrhyncha</taxon>
        <taxon>Fulgoroidea</taxon>
        <taxon>Delphacidae</taxon>
        <taxon>Delphacinae</taxon>
        <taxon>Nilaparvata</taxon>
    </lineage>
</organism>
<sequence>MRTQPALKIFGGENARLGEFPWIVLVIADKKDRSTGEFIGGSMCGGSIISEHHVLTAAHCFTDAVHEYYNIRLIVGEYDWSKDPDCDSDDFCAPSFIELPASKVSIHPDYQPHHPDKSYNPNSDIAVATVDPGFQFTDFVSPICLEYGELLGNKFAGEVAQVIGWGASALVDNKTQMPEILQKASLEVLDLESCRFSTEGKKSTDQEPAEQELMKPYLCAGAETQFSYAGDSGSPMFVAKSLNEDIPRQYQIGVFVQYFDANEVWKDGKRPHGYIRVGYYLEWILDQMS</sequence>
<protein>
    <submittedName>
        <fullName evidence="6">Easter-1</fullName>
    </submittedName>
    <submittedName>
        <fullName evidence="7">Seminal fluid protein</fullName>
    </submittedName>
</protein>
<dbReference type="Pfam" id="PF00089">
    <property type="entry name" value="Trypsin"/>
    <property type="match status" value="1"/>
</dbReference>
<comment type="similarity">
    <text evidence="4">Belongs to the peptidase S1 family. CLIP subfamily.</text>
</comment>
<dbReference type="CDD" id="cd00190">
    <property type="entry name" value="Tryp_SPc"/>
    <property type="match status" value="1"/>
</dbReference>
<dbReference type="EMBL" id="KU932254">
    <property type="protein sequence ID" value="APA33890.1"/>
    <property type="molecule type" value="mRNA"/>
</dbReference>
<dbReference type="SMART" id="SM00020">
    <property type="entry name" value="Tryp_SPc"/>
    <property type="match status" value="1"/>
</dbReference>
<evidence type="ECO:0000259" key="5">
    <source>
        <dbReference type="PROSITE" id="PS50240"/>
    </source>
</evidence>
<dbReference type="InterPro" id="IPR051487">
    <property type="entry name" value="Ser/Thr_Proteases_Immune/Dev"/>
</dbReference>
<dbReference type="PRINTS" id="PR00722">
    <property type="entry name" value="CHYMOTRYPSIN"/>
</dbReference>
<dbReference type="FunFam" id="2.40.10.10:FF:000028">
    <property type="entry name" value="Serine protease easter"/>
    <property type="match status" value="1"/>
</dbReference>
<dbReference type="InterPro" id="IPR009003">
    <property type="entry name" value="Peptidase_S1_PA"/>
</dbReference>
<proteinExistence type="evidence at transcript level"/>